<proteinExistence type="predicted"/>
<protein>
    <submittedName>
        <fullName evidence="1">Uncharacterized protein</fullName>
    </submittedName>
</protein>
<accession>A0A0E9XYW7</accession>
<reference evidence="1" key="2">
    <citation type="journal article" date="2015" name="Fish Shellfish Immunol.">
        <title>Early steps in the European eel (Anguilla anguilla)-Vibrio vulnificus interaction in the gills: Role of the RtxA13 toxin.</title>
        <authorList>
            <person name="Callol A."/>
            <person name="Pajuelo D."/>
            <person name="Ebbesson L."/>
            <person name="Teles M."/>
            <person name="MacKenzie S."/>
            <person name="Amaro C."/>
        </authorList>
    </citation>
    <scope>NUCLEOTIDE SEQUENCE</scope>
</reference>
<organism evidence="1">
    <name type="scientific">Anguilla anguilla</name>
    <name type="common">European freshwater eel</name>
    <name type="synonym">Muraena anguilla</name>
    <dbReference type="NCBI Taxonomy" id="7936"/>
    <lineage>
        <taxon>Eukaryota</taxon>
        <taxon>Metazoa</taxon>
        <taxon>Chordata</taxon>
        <taxon>Craniata</taxon>
        <taxon>Vertebrata</taxon>
        <taxon>Euteleostomi</taxon>
        <taxon>Actinopterygii</taxon>
        <taxon>Neopterygii</taxon>
        <taxon>Teleostei</taxon>
        <taxon>Anguilliformes</taxon>
        <taxon>Anguillidae</taxon>
        <taxon>Anguilla</taxon>
    </lineage>
</organism>
<name>A0A0E9XYW7_ANGAN</name>
<reference evidence="1" key="1">
    <citation type="submission" date="2014-11" db="EMBL/GenBank/DDBJ databases">
        <authorList>
            <person name="Amaro Gonzalez C."/>
        </authorList>
    </citation>
    <scope>NUCLEOTIDE SEQUENCE</scope>
</reference>
<sequence>MIVNLSSKPKE</sequence>
<evidence type="ECO:0000313" key="1">
    <source>
        <dbReference type="EMBL" id="JAI07622.1"/>
    </source>
</evidence>
<dbReference type="EMBL" id="GBXM01000956">
    <property type="protein sequence ID" value="JAI07622.1"/>
    <property type="molecule type" value="Transcribed_RNA"/>
</dbReference>